<dbReference type="OrthoDB" id="3806873at2"/>
<dbReference type="InterPro" id="IPR011009">
    <property type="entry name" value="Kinase-like_dom_sf"/>
</dbReference>
<dbReference type="STRING" id="1547283.A9C19_12490"/>
<dbReference type="GO" id="GO:0016740">
    <property type="term" value="F:transferase activity"/>
    <property type="evidence" value="ECO:0007669"/>
    <property type="project" value="UniProtKB-KW"/>
</dbReference>
<feature type="domain" description="Aminoglycoside phosphotransferase" evidence="1">
    <location>
        <begin position="37"/>
        <end position="263"/>
    </location>
</feature>
<dbReference type="Proteomes" id="UP000181936">
    <property type="component" value="Chromosome"/>
</dbReference>
<dbReference type="PANTHER" id="PTHR47829:SF1">
    <property type="entry name" value="HAD FAMILY PHOSPHATASE"/>
    <property type="match status" value="1"/>
</dbReference>
<proteinExistence type="predicted"/>
<accession>A0A1L3MT39</accession>
<dbReference type="PANTHER" id="PTHR47829">
    <property type="entry name" value="HYDROLASE, PUTATIVE (AFU_ORTHOLOGUE AFUA_1G12880)-RELATED"/>
    <property type="match status" value="1"/>
</dbReference>
<protein>
    <submittedName>
        <fullName evidence="2">Aminoglycoside phosphotransferase</fullName>
    </submittedName>
</protein>
<keyword evidence="3" id="KW-1185">Reference proteome</keyword>
<dbReference type="AlphaFoldDB" id="A0A1L3MT39"/>
<dbReference type="KEGG" id="bwh:A9C19_12490"/>
<sequence>MDHIIPVRTGEELDHIRLAGFLKQTFSEIYETDSLVIKQFGTGASNLTYLVKMGEWEAVLRRPPHGPIAPKAHDMKREYSILSTLNPMYPIAPKPFVYSEDEQIVGSPFFIMERKHGLLLDTDFPKGIVARKELGAQLSMKMVDTLVKLHQVNYKGTPLEEMSNPEGFLERQVYGWIKRYHRAKTDEIKEVDELTNWLLATIPKSKDTTVIHYDYKFNNMLFSDDLKEVTGLFDWEMATIGDPLADVGAAMSYWCQEDDPDLLKFGLGKPPLTVKAGFFTRNDFIQQYAIKSGRDVSTIHYYVTFAYFKLAVICQQIYYRYKNGQTNDPRFSQFDTYVKTLICHALNTRETDS</sequence>
<dbReference type="InterPro" id="IPR041726">
    <property type="entry name" value="ACAD10_11_N"/>
</dbReference>
<dbReference type="CDD" id="cd05154">
    <property type="entry name" value="ACAD10_11_N-like"/>
    <property type="match status" value="1"/>
</dbReference>
<gene>
    <name evidence="2" type="ORF">A9C19_12490</name>
</gene>
<dbReference type="Pfam" id="PF01636">
    <property type="entry name" value="APH"/>
    <property type="match status" value="1"/>
</dbReference>
<dbReference type="Gene3D" id="3.90.1200.10">
    <property type="match status" value="1"/>
</dbReference>
<dbReference type="Gene3D" id="3.30.200.20">
    <property type="entry name" value="Phosphorylase Kinase, domain 1"/>
    <property type="match status" value="1"/>
</dbReference>
<dbReference type="RefSeq" id="WP_072580295.1">
    <property type="nucleotide sequence ID" value="NZ_CP016020.1"/>
</dbReference>
<dbReference type="InterPro" id="IPR002575">
    <property type="entry name" value="Aminoglycoside_PTrfase"/>
</dbReference>
<name>A0A1L3MT39_9BACI</name>
<evidence type="ECO:0000313" key="3">
    <source>
        <dbReference type="Proteomes" id="UP000181936"/>
    </source>
</evidence>
<dbReference type="InterPro" id="IPR052898">
    <property type="entry name" value="ACAD10-like"/>
</dbReference>
<dbReference type="SUPFAM" id="SSF56112">
    <property type="entry name" value="Protein kinase-like (PK-like)"/>
    <property type="match status" value="1"/>
</dbReference>
<evidence type="ECO:0000313" key="2">
    <source>
        <dbReference type="EMBL" id="APH05505.1"/>
    </source>
</evidence>
<evidence type="ECO:0000259" key="1">
    <source>
        <dbReference type="Pfam" id="PF01636"/>
    </source>
</evidence>
<dbReference type="EMBL" id="CP016020">
    <property type="protein sequence ID" value="APH05505.1"/>
    <property type="molecule type" value="Genomic_DNA"/>
</dbReference>
<organism evidence="2 3">
    <name type="scientific">Bacillus weihaiensis</name>
    <dbReference type="NCBI Taxonomy" id="1547283"/>
    <lineage>
        <taxon>Bacteria</taxon>
        <taxon>Bacillati</taxon>
        <taxon>Bacillota</taxon>
        <taxon>Bacilli</taxon>
        <taxon>Bacillales</taxon>
        <taxon>Bacillaceae</taxon>
        <taxon>Bacillus</taxon>
    </lineage>
</organism>
<reference evidence="2 3" key="1">
    <citation type="journal article" date="2016" name="Sci. Rep.">
        <title>Complete genome sequence and transcriptomic analysis of a novel marine strain Bacillus weihaiensis reveals the mechanism of brown algae degradation.</title>
        <authorList>
            <person name="Zhu Y."/>
            <person name="Chen P."/>
            <person name="Bao Y."/>
            <person name="Men Y."/>
            <person name="Zeng Y."/>
            <person name="Yang J."/>
            <person name="Sun J."/>
            <person name="Sun Y."/>
        </authorList>
    </citation>
    <scope>NUCLEOTIDE SEQUENCE [LARGE SCALE GENOMIC DNA]</scope>
    <source>
        <strain evidence="2 3">Alg07</strain>
    </source>
</reference>
<keyword evidence="2" id="KW-0808">Transferase</keyword>